<name>A0A4U1FL23_MONMO</name>
<organism evidence="1 2">
    <name type="scientific">Monodon monoceros</name>
    <name type="common">Narwhal</name>
    <name type="synonym">Ceratodon monodon</name>
    <dbReference type="NCBI Taxonomy" id="40151"/>
    <lineage>
        <taxon>Eukaryota</taxon>
        <taxon>Metazoa</taxon>
        <taxon>Chordata</taxon>
        <taxon>Craniata</taxon>
        <taxon>Vertebrata</taxon>
        <taxon>Euteleostomi</taxon>
        <taxon>Mammalia</taxon>
        <taxon>Eutheria</taxon>
        <taxon>Laurasiatheria</taxon>
        <taxon>Artiodactyla</taxon>
        <taxon>Whippomorpha</taxon>
        <taxon>Cetacea</taxon>
        <taxon>Odontoceti</taxon>
        <taxon>Monodontidae</taxon>
        <taxon>Monodon</taxon>
    </lineage>
</organism>
<dbReference type="AlphaFoldDB" id="A0A4U1FL23"/>
<sequence>MSCKLLPPYPRVSQGDVADVTPLKRLWKPLTRHLLNVSVKHSHVVITGLGIKVFKDFVADPNKRP</sequence>
<evidence type="ECO:0000313" key="1">
    <source>
        <dbReference type="EMBL" id="TKC50789.1"/>
    </source>
</evidence>
<accession>A0A4U1FL23</accession>
<gene>
    <name evidence="1" type="ORF">EI555_018747</name>
</gene>
<dbReference type="Proteomes" id="UP000308365">
    <property type="component" value="Unassembled WGS sequence"/>
</dbReference>
<comment type="caution">
    <text evidence="1">The sequence shown here is derived from an EMBL/GenBank/DDBJ whole genome shotgun (WGS) entry which is preliminary data.</text>
</comment>
<proteinExistence type="predicted"/>
<reference evidence="2" key="1">
    <citation type="journal article" date="2019" name="IScience">
        <title>Narwhal Genome Reveals Long-Term Low Genetic Diversity despite Current Large Abundance Size.</title>
        <authorList>
            <person name="Westbury M.V."/>
            <person name="Petersen B."/>
            <person name="Garde E."/>
            <person name="Heide-Jorgensen M.P."/>
            <person name="Lorenzen E.D."/>
        </authorList>
    </citation>
    <scope>NUCLEOTIDE SEQUENCE [LARGE SCALE GENOMIC DNA]</scope>
</reference>
<feature type="non-terminal residue" evidence="1">
    <location>
        <position position="65"/>
    </location>
</feature>
<evidence type="ECO:0000313" key="2">
    <source>
        <dbReference type="Proteomes" id="UP000308365"/>
    </source>
</evidence>
<dbReference type="EMBL" id="RWIC01000071">
    <property type="protein sequence ID" value="TKC50789.1"/>
    <property type="molecule type" value="Genomic_DNA"/>
</dbReference>
<protein>
    <submittedName>
        <fullName evidence="1">Uncharacterized protein</fullName>
    </submittedName>
</protein>